<sequence length="187" mass="22226">MAALRHLLRSPTTKTLKSFRSLSTSAPSHHNHHQRNHQYLTPNDYINSWEPPRDPEEAHARLAQLRRDYADKVRQARKGYIEEMELMRIEKRRQDDAKMEALRIANAERKAAKDAAKKVRAAERASKERAEKLELWRMRSKQVEEKKRRRMSLCDGKVPCGSTNLNWRRRYWKLLLILLPFERFLAA</sequence>
<feature type="compositionally biased region" description="Polar residues" evidence="1">
    <location>
        <begin position="10"/>
        <end position="28"/>
    </location>
</feature>
<evidence type="ECO:0000256" key="1">
    <source>
        <dbReference type="SAM" id="MobiDB-lite"/>
    </source>
</evidence>
<comment type="caution">
    <text evidence="2">The sequence shown here is derived from an EMBL/GenBank/DDBJ whole genome shotgun (WGS) entry which is preliminary data.</text>
</comment>
<evidence type="ECO:0000313" key="3">
    <source>
        <dbReference type="Proteomes" id="UP001188597"/>
    </source>
</evidence>
<dbReference type="Proteomes" id="UP001188597">
    <property type="component" value="Unassembled WGS sequence"/>
</dbReference>
<dbReference type="PANTHER" id="PTHR36402:SF1">
    <property type="entry name" value="EXPRESSED PROTEIN"/>
    <property type="match status" value="1"/>
</dbReference>
<proteinExistence type="predicted"/>
<dbReference type="AlphaFoldDB" id="A0AA89AD73"/>
<dbReference type="EMBL" id="JAVXUP010003644">
    <property type="protein sequence ID" value="KAK2998457.1"/>
    <property type="molecule type" value="Genomic_DNA"/>
</dbReference>
<keyword evidence="3" id="KW-1185">Reference proteome</keyword>
<reference evidence="2" key="1">
    <citation type="submission" date="2022-12" db="EMBL/GenBank/DDBJ databases">
        <title>Draft genome assemblies for two species of Escallonia (Escalloniales).</title>
        <authorList>
            <person name="Chanderbali A."/>
            <person name="Dervinis C."/>
            <person name="Anghel I."/>
            <person name="Soltis D."/>
            <person name="Soltis P."/>
            <person name="Zapata F."/>
        </authorList>
    </citation>
    <scope>NUCLEOTIDE SEQUENCE</scope>
    <source>
        <strain evidence="2">UCBG64.0493</strain>
        <tissue evidence="2">Leaf</tissue>
    </source>
</reference>
<evidence type="ECO:0000313" key="2">
    <source>
        <dbReference type="EMBL" id="KAK2998457.1"/>
    </source>
</evidence>
<name>A0AA89AD73_9ASTE</name>
<organism evidence="2 3">
    <name type="scientific">Escallonia herrerae</name>
    <dbReference type="NCBI Taxonomy" id="1293975"/>
    <lineage>
        <taxon>Eukaryota</taxon>
        <taxon>Viridiplantae</taxon>
        <taxon>Streptophyta</taxon>
        <taxon>Embryophyta</taxon>
        <taxon>Tracheophyta</taxon>
        <taxon>Spermatophyta</taxon>
        <taxon>Magnoliopsida</taxon>
        <taxon>eudicotyledons</taxon>
        <taxon>Gunneridae</taxon>
        <taxon>Pentapetalae</taxon>
        <taxon>asterids</taxon>
        <taxon>campanulids</taxon>
        <taxon>Escalloniales</taxon>
        <taxon>Escalloniaceae</taxon>
        <taxon>Escallonia</taxon>
    </lineage>
</organism>
<accession>A0AA89AD73</accession>
<feature type="region of interest" description="Disordered" evidence="1">
    <location>
        <begin position="1"/>
        <end position="43"/>
    </location>
</feature>
<feature type="non-terminal residue" evidence="2">
    <location>
        <position position="187"/>
    </location>
</feature>
<protein>
    <submittedName>
        <fullName evidence="2">Uncharacterized protein</fullName>
    </submittedName>
</protein>
<dbReference type="PANTHER" id="PTHR36402">
    <property type="entry name" value="EXPRESSED PROTEIN"/>
    <property type="match status" value="1"/>
</dbReference>
<gene>
    <name evidence="2" type="ORF">RJ639_024639</name>
</gene>